<dbReference type="InterPro" id="IPR006439">
    <property type="entry name" value="HAD-SF_hydro_IA"/>
</dbReference>
<dbReference type="InterPro" id="IPR006328">
    <property type="entry name" value="2-HAD"/>
</dbReference>
<dbReference type="Proteomes" id="UP000616499">
    <property type="component" value="Unassembled WGS sequence"/>
</dbReference>
<dbReference type="PANTHER" id="PTHR43316">
    <property type="entry name" value="HYDROLASE, HALOACID DELAHOGENASE-RELATED"/>
    <property type="match status" value="1"/>
</dbReference>
<proteinExistence type="predicted"/>
<name>A0ABQ2GPT7_9PSED</name>
<dbReference type="PANTHER" id="PTHR43316:SF3">
    <property type="entry name" value="HALOACID DEHALOGENASE, TYPE II (AFU_ORTHOLOGUE AFUA_2G07750)-RELATED"/>
    <property type="match status" value="1"/>
</dbReference>
<protein>
    <submittedName>
        <fullName evidence="2">Haloacid dehalogenase</fullName>
    </submittedName>
</protein>
<accession>A0ABQ2GPT7</accession>
<dbReference type="Pfam" id="PF00702">
    <property type="entry name" value="Hydrolase"/>
    <property type="match status" value="1"/>
</dbReference>
<dbReference type="Gene3D" id="1.10.150.750">
    <property type="match status" value="1"/>
</dbReference>
<dbReference type="PRINTS" id="PR00413">
    <property type="entry name" value="HADHALOGNASE"/>
</dbReference>
<dbReference type="InterPro" id="IPR023214">
    <property type="entry name" value="HAD_sf"/>
</dbReference>
<dbReference type="InterPro" id="IPR051540">
    <property type="entry name" value="S-2-haloacid_dehalogenase"/>
</dbReference>
<organism evidence="2 3">
    <name type="scientific">Pseudomonas asuensis</name>
    <dbReference type="NCBI Taxonomy" id="1825787"/>
    <lineage>
        <taxon>Bacteria</taxon>
        <taxon>Pseudomonadati</taxon>
        <taxon>Pseudomonadota</taxon>
        <taxon>Gammaproteobacteria</taxon>
        <taxon>Pseudomonadales</taxon>
        <taxon>Pseudomonadaceae</taxon>
        <taxon>Pseudomonas</taxon>
    </lineage>
</organism>
<comment type="caution">
    <text evidence="2">The sequence shown here is derived from an EMBL/GenBank/DDBJ whole genome shotgun (WGS) entry which is preliminary data.</text>
</comment>
<dbReference type="Gene3D" id="3.40.50.1000">
    <property type="entry name" value="HAD superfamily/HAD-like"/>
    <property type="match status" value="1"/>
</dbReference>
<dbReference type="InterPro" id="IPR036412">
    <property type="entry name" value="HAD-like_sf"/>
</dbReference>
<dbReference type="CDD" id="cd02588">
    <property type="entry name" value="HAD_L2-DEX"/>
    <property type="match status" value="1"/>
</dbReference>
<evidence type="ECO:0000256" key="1">
    <source>
        <dbReference type="ARBA" id="ARBA00022801"/>
    </source>
</evidence>
<reference evidence="3" key="1">
    <citation type="journal article" date="2019" name="Int. J. Syst. Evol. Microbiol.">
        <title>The Global Catalogue of Microorganisms (GCM) 10K type strain sequencing project: providing services to taxonomists for standard genome sequencing and annotation.</title>
        <authorList>
            <consortium name="The Broad Institute Genomics Platform"/>
            <consortium name="The Broad Institute Genome Sequencing Center for Infectious Disease"/>
            <person name="Wu L."/>
            <person name="Ma J."/>
        </authorList>
    </citation>
    <scope>NUCLEOTIDE SEQUENCE [LARGE SCALE GENOMIC DNA]</scope>
    <source>
        <strain evidence="3">JCM 13501</strain>
    </source>
</reference>
<keyword evidence="1" id="KW-0378">Hydrolase</keyword>
<sequence length="246" mass="27404">MKTTVHALLFDVFGTVVDWRGSLIASLESFGEKNGLKANWPALVDAWRGEAYGPLMEQVRERTLPWMPLDDLHRVTLEELLPKHGLVGLTKAEVDWIHRLWHRLDPWPDAVPGLTRLKQGYSISALSNGNVAMLVNMARHGGLPWDMVFGADLFNHYKPDAECYLGACTLLGVEPERVMLCAAHNNDLQAASELGLRTAFIQRPLEKGINGPVEHPLGEWDLVASDLQDLADQLGMKPITTDEDEP</sequence>
<evidence type="ECO:0000313" key="2">
    <source>
        <dbReference type="EMBL" id="GGM05291.1"/>
    </source>
</evidence>
<dbReference type="EMBL" id="BMNW01000003">
    <property type="protein sequence ID" value="GGM05291.1"/>
    <property type="molecule type" value="Genomic_DNA"/>
</dbReference>
<gene>
    <name evidence="2" type="ORF">GCM10009425_15840</name>
</gene>
<dbReference type="RefSeq" id="WP_188865584.1">
    <property type="nucleotide sequence ID" value="NZ_BMNW01000003.1"/>
</dbReference>
<evidence type="ECO:0000313" key="3">
    <source>
        <dbReference type="Proteomes" id="UP000616499"/>
    </source>
</evidence>
<dbReference type="SUPFAM" id="SSF56784">
    <property type="entry name" value="HAD-like"/>
    <property type="match status" value="1"/>
</dbReference>
<dbReference type="NCBIfam" id="TIGR01428">
    <property type="entry name" value="HAD_type_II"/>
    <property type="match status" value="1"/>
</dbReference>
<dbReference type="NCBIfam" id="TIGR01493">
    <property type="entry name" value="HAD-SF-IA-v2"/>
    <property type="match status" value="1"/>
</dbReference>
<keyword evidence="3" id="KW-1185">Reference proteome</keyword>